<dbReference type="InterPro" id="IPR021109">
    <property type="entry name" value="Peptidase_aspartic_dom_sf"/>
</dbReference>
<name>A0ABQ7V3D2_SOLTU</name>
<sequence>MMHDRVHRFVGGIDSDYIEACSTAALNDKLDISRVSRERQKRPRPADSQGDFQGGPDPDILLGYLDLHHSSSRVVDLIVRNSQAQVRVHEHQARSSRGVQARLEHLRCVALLAVRCISGGANRGVDPRLQHVEVEAEAEGASSSGSGKNRTYSLIGRQESESSPDVVTAFITGKLCIVAVSLDRPFIVSTSVSESIVARSVYQGCTVEIIDCQTSVDHIELEMVDFDVIMGMDWLASFYANVECQKKIVRFHYPGEAVREWKGDTTMWKDRFISYLKARRMITKGCIYHLVHVHDIDAEPTPLQSILVVNEFLDVFLDELHSIPPKWEIDFAIDMLPSTQPISIPPYRMAPAELKELKDQLKDLLDKVFIRPSVSPWSAPVLFVRKKDGSLRMCIYYRQLNKATIKNKYPLTRIDNLFDQLQCAKCFSKIELRSGYHQIRVRDKDVPKITFRTRYGHFAFLVMSFGLTNAPTVFMDLMKSIFRPYLGLFVIVFIDDILVYSHSKDEHANHLRAVLRFFETENFMQSFPSASSGWTL</sequence>
<dbReference type="SUPFAM" id="SSF56672">
    <property type="entry name" value="DNA/RNA polymerases"/>
    <property type="match status" value="1"/>
</dbReference>
<feature type="domain" description="Reverse transcriptase" evidence="2">
    <location>
        <begin position="384"/>
        <end position="522"/>
    </location>
</feature>
<dbReference type="EMBL" id="JAIVGD010000015">
    <property type="protein sequence ID" value="KAH0757853.1"/>
    <property type="molecule type" value="Genomic_DNA"/>
</dbReference>
<dbReference type="Gene3D" id="3.10.10.10">
    <property type="entry name" value="HIV Type 1 Reverse Transcriptase, subunit A, domain 1"/>
    <property type="match status" value="1"/>
</dbReference>
<evidence type="ECO:0000256" key="1">
    <source>
        <dbReference type="SAM" id="MobiDB-lite"/>
    </source>
</evidence>
<evidence type="ECO:0000259" key="2">
    <source>
        <dbReference type="Pfam" id="PF00078"/>
    </source>
</evidence>
<evidence type="ECO:0000313" key="4">
    <source>
        <dbReference type="Proteomes" id="UP000826656"/>
    </source>
</evidence>
<protein>
    <recommendedName>
        <fullName evidence="2">Reverse transcriptase domain-containing protein</fullName>
    </recommendedName>
</protein>
<dbReference type="Gene3D" id="3.30.70.270">
    <property type="match status" value="1"/>
</dbReference>
<feature type="region of interest" description="Disordered" evidence="1">
    <location>
        <begin position="34"/>
        <end position="55"/>
    </location>
</feature>
<dbReference type="PANTHER" id="PTHR24559">
    <property type="entry name" value="TRANSPOSON TY3-I GAG-POL POLYPROTEIN"/>
    <property type="match status" value="1"/>
</dbReference>
<dbReference type="InterPro" id="IPR043128">
    <property type="entry name" value="Rev_trsase/Diguanyl_cyclase"/>
</dbReference>
<keyword evidence="4" id="KW-1185">Reference proteome</keyword>
<dbReference type="Pfam" id="PF08284">
    <property type="entry name" value="RVP_2"/>
    <property type="match status" value="1"/>
</dbReference>
<dbReference type="PANTHER" id="PTHR24559:SF444">
    <property type="entry name" value="REVERSE TRANSCRIPTASE DOMAIN-CONTAINING PROTEIN"/>
    <property type="match status" value="1"/>
</dbReference>
<dbReference type="InterPro" id="IPR053134">
    <property type="entry name" value="RNA-dir_DNA_polymerase"/>
</dbReference>
<evidence type="ECO:0000313" key="3">
    <source>
        <dbReference type="EMBL" id="KAH0757853.1"/>
    </source>
</evidence>
<proteinExistence type="predicted"/>
<organism evidence="3 4">
    <name type="scientific">Solanum tuberosum</name>
    <name type="common">Potato</name>
    <dbReference type="NCBI Taxonomy" id="4113"/>
    <lineage>
        <taxon>Eukaryota</taxon>
        <taxon>Viridiplantae</taxon>
        <taxon>Streptophyta</taxon>
        <taxon>Embryophyta</taxon>
        <taxon>Tracheophyta</taxon>
        <taxon>Spermatophyta</taxon>
        <taxon>Magnoliopsida</taxon>
        <taxon>eudicotyledons</taxon>
        <taxon>Gunneridae</taxon>
        <taxon>Pentapetalae</taxon>
        <taxon>asterids</taxon>
        <taxon>lamiids</taxon>
        <taxon>Solanales</taxon>
        <taxon>Solanaceae</taxon>
        <taxon>Solanoideae</taxon>
        <taxon>Solaneae</taxon>
        <taxon>Solanum</taxon>
    </lineage>
</organism>
<comment type="caution">
    <text evidence="3">The sequence shown here is derived from an EMBL/GenBank/DDBJ whole genome shotgun (WGS) entry which is preliminary data.</text>
</comment>
<gene>
    <name evidence="3" type="ORF">KY290_021346</name>
</gene>
<reference evidence="3 4" key="1">
    <citation type="journal article" date="2021" name="bioRxiv">
        <title>Chromosome-scale and haplotype-resolved genome assembly of a tetraploid potato cultivar.</title>
        <authorList>
            <person name="Sun H."/>
            <person name="Jiao W.-B."/>
            <person name="Krause K."/>
            <person name="Campoy J.A."/>
            <person name="Goel M."/>
            <person name="Folz-Donahue K."/>
            <person name="Kukat C."/>
            <person name="Huettel B."/>
            <person name="Schneeberger K."/>
        </authorList>
    </citation>
    <scope>NUCLEOTIDE SEQUENCE [LARGE SCALE GENOMIC DNA]</scope>
    <source>
        <strain evidence="3">SolTubOtavaFocal</strain>
        <tissue evidence="3">Leaves</tissue>
    </source>
</reference>
<dbReference type="Pfam" id="PF00078">
    <property type="entry name" value="RVT_1"/>
    <property type="match status" value="1"/>
</dbReference>
<dbReference type="CDD" id="cd01647">
    <property type="entry name" value="RT_LTR"/>
    <property type="match status" value="1"/>
</dbReference>
<dbReference type="InterPro" id="IPR000477">
    <property type="entry name" value="RT_dom"/>
</dbReference>
<accession>A0ABQ7V3D2</accession>
<dbReference type="Proteomes" id="UP000826656">
    <property type="component" value="Unassembled WGS sequence"/>
</dbReference>
<dbReference type="Gene3D" id="2.40.70.10">
    <property type="entry name" value="Acid Proteases"/>
    <property type="match status" value="1"/>
</dbReference>
<dbReference type="InterPro" id="IPR043502">
    <property type="entry name" value="DNA/RNA_pol_sf"/>
</dbReference>